<sequence length="196" mass="22495">VIGHMSRDKILRRSLFTIAVLVAFSYGAAVGRYLLFPFYPIQTSVKYISDIRSNIIDKTKNIIDDYSMDSNSEYLTSSFIQYNIDNIEYSNDTRLNNFDIYRHDYTELDKIDRLAYLDFDDGLLSVYPQDDYSVIVGTGIGEKEFQHGVEKNGGIRNMFFYQNNLIALVGLVNIETECAYASLVNISLKIVLLEFP</sequence>
<keyword evidence="1" id="KW-0472">Membrane</keyword>
<keyword evidence="1" id="KW-1133">Transmembrane helix</keyword>
<feature type="non-terminal residue" evidence="2">
    <location>
        <position position="196"/>
    </location>
</feature>
<feature type="transmembrane region" description="Helical" evidence="1">
    <location>
        <begin position="15"/>
        <end position="35"/>
    </location>
</feature>
<evidence type="ECO:0000256" key="1">
    <source>
        <dbReference type="SAM" id="Phobius"/>
    </source>
</evidence>
<dbReference type="AlphaFoldDB" id="A0A383CMG0"/>
<reference evidence="2" key="1">
    <citation type="submission" date="2018-05" db="EMBL/GenBank/DDBJ databases">
        <authorList>
            <person name="Lanie J.A."/>
            <person name="Ng W.-L."/>
            <person name="Kazmierczak K.M."/>
            <person name="Andrzejewski T.M."/>
            <person name="Davidsen T.M."/>
            <person name="Wayne K.J."/>
            <person name="Tettelin H."/>
            <person name="Glass J.I."/>
            <person name="Rusch D."/>
            <person name="Podicherti R."/>
            <person name="Tsui H.-C.T."/>
            <person name="Winkler M.E."/>
        </authorList>
    </citation>
    <scope>NUCLEOTIDE SEQUENCE</scope>
</reference>
<evidence type="ECO:0000313" key="2">
    <source>
        <dbReference type="EMBL" id="SVE33566.1"/>
    </source>
</evidence>
<keyword evidence="1" id="KW-0812">Transmembrane</keyword>
<accession>A0A383CMG0</accession>
<protein>
    <submittedName>
        <fullName evidence="2">Uncharacterized protein</fullName>
    </submittedName>
</protein>
<feature type="non-terminal residue" evidence="2">
    <location>
        <position position="1"/>
    </location>
</feature>
<organism evidence="2">
    <name type="scientific">marine metagenome</name>
    <dbReference type="NCBI Taxonomy" id="408172"/>
    <lineage>
        <taxon>unclassified sequences</taxon>
        <taxon>metagenomes</taxon>
        <taxon>ecological metagenomes</taxon>
    </lineage>
</organism>
<name>A0A383CMG0_9ZZZZ</name>
<dbReference type="EMBL" id="UINC01210208">
    <property type="protein sequence ID" value="SVE33566.1"/>
    <property type="molecule type" value="Genomic_DNA"/>
</dbReference>
<proteinExistence type="predicted"/>
<gene>
    <name evidence="2" type="ORF">METZ01_LOCUS486420</name>
</gene>